<keyword evidence="1" id="KW-1185">Reference proteome</keyword>
<dbReference type="AlphaFoldDB" id="A0A0M3ISD0"/>
<protein>
    <submittedName>
        <fullName evidence="2">STAS domain-containing protein</fullName>
    </submittedName>
</protein>
<sequence length="41" mass="4346">MPSPVTNVVSIDIVTGHITSFIDLTALSVRFSSELLQKASA</sequence>
<name>A0A0M3ISD0_ASCLU</name>
<reference evidence="2" key="1">
    <citation type="submission" date="2017-02" db="UniProtKB">
        <authorList>
            <consortium name="WormBaseParasite"/>
        </authorList>
    </citation>
    <scope>IDENTIFICATION</scope>
</reference>
<evidence type="ECO:0000313" key="1">
    <source>
        <dbReference type="Proteomes" id="UP000036681"/>
    </source>
</evidence>
<dbReference type="WBParaSite" id="ALUE_0002165801-mRNA-1">
    <property type="protein sequence ID" value="ALUE_0002165801-mRNA-1"/>
    <property type="gene ID" value="ALUE_0002165801"/>
</dbReference>
<accession>A0A0M3ISD0</accession>
<proteinExistence type="predicted"/>
<organism evidence="1 2">
    <name type="scientific">Ascaris lumbricoides</name>
    <name type="common">Giant roundworm</name>
    <dbReference type="NCBI Taxonomy" id="6252"/>
    <lineage>
        <taxon>Eukaryota</taxon>
        <taxon>Metazoa</taxon>
        <taxon>Ecdysozoa</taxon>
        <taxon>Nematoda</taxon>
        <taxon>Chromadorea</taxon>
        <taxon>Rhabditida</taxon>
        <taxon>Spirurina</taxon>
        <taxon>Ascaridomorpha</taxon>
        <taxon>Ascaridoidea</taxon>
        <taxon>Ascarididae</taxon>
        <taxon>Ascaris</taxon>
    </lineage>
</organism>
<dbReference type="Proteomes" id="UP000036681">
    <property type="component" value="Unplaced"/>
</dbReference>
<evidence type="ECO:0000313" key="2">
    <source>
        <dbReference type="WBParaSite" id="ALUE_0002165801-mRNA-1"/>
    </source>
</evidence>